<dbReference type="Pfam" id="PF13296">
    <property type="entry name" value="T6SS_Vgr"/>
    <property type="match status" value="1"/>
</dbReference>
<dbReference type="Proteomes" id="UP001596050">
    <property type="component" value="Unassembled WGS sequence"/>
</dbReference>
<feature type="domain" description="Gp5/Type VI secretion system Vgr protein OB-fold" evidence="2">
    <location>
        <begin position="515"/>
        <end position="562"/>
    </location>
</feature>
<protein>
    <submittedName>
        <fullName evidence="5">Type VI secretion system Vgr family protein</fullName>
    </submittedName>
</protein>
<dbReference type="Pfam" id="PF05954">
    <property type="entry name" value="Phage_GPD"/>
    <property type="match status" value="1"/>
</dbReference>
<dbReference type="RefSeq" id="WP_379779212.1">
    <property type="nucleotide sequence ID" value="NZ_JBHSMU010000003.1"/>
</dbReference>
<dbReference type="Pfam" id="PF04717">
    <property type="entry name" value="Phage_base_V"/>
    <property type="match status" value="1"/>
</dbReference>
<evidence type="ECO:0000313" key="5">
    <source>
        <dbReference type="EMBL" id="MFC5458397.1"/>
    </source>
</evidence>
<dbReference type="SUPFAM" id="SSF69255">
    <property type="entry name" value="gp5 N-terminal domain-like"/>
    <property type="match status" value="1"/>
</dbReference>
<evidence type="ECO:0000313" key="6">
    <source>
        <dbReference type="Proteomes" id="UP001596050"/>
    </source>
</evidence>
<dbReference type="Gene3D" id="3.55.50.10">
    <property type="entry name" value="Baseplate protein-like domains"/>
    <property type="match status" value="1"/>
</dbReference>
<comment type="caution">
    <text evidence="5">The sequence shown here is derived from an EMBL/GenBank/DDBJ whole genome shotgun (WGS) entry which is preliminary data.</text>
</comment>
<dbReference type="Gene3D" id="2.40.50.230">
    <property type="entry name" value="Gp5 N-terminal domain"/>
    <property type="match status" value="1"/>
</dbReference>
<feature type="domain" description="DUF2345" evidence="3">
    <location>
        <begin position="762"/>
        <end position="922"/>
    </location>
</feature>
<accession>A0ABW0KZY1</accession>
<evidence type="ECO:0000259" key="3">
    <source>
        <dbReference type="Pfam" id="PF10106"/>
    </source>
</evidence>
<reference evidence="6" key="1">
    <citation type="journal article" date="2019" name="Int. J. Syst. Evol. Microbiol.">
        <title>The Global Catalogue of Microorganisms (GCM) 10K type strain sequencing project: providing services to taxonomists for standard genome sequencing and annotation.</title>
        <authorList>
            <consortium name="The Broad Institute Genomics Platform"/>
            <consortium name="The Broad Institute Genome Sequencing Center for Infectious Disease"/>
            <person name="Wu L."/>
            <person name="Ma J."/>
        </authorList>
    </citation>
    <scope>NUCLEOTIDE SEQUENCE [LARGE SCALE GENOMIC DNA]</scope>
    <source>
        <strain evidence="6">KACC 12649</strain>
    </source>
</reference>
<organism evidence="5 6">
    <name type="scientific">Massilia niabensis</name>
    <dbReference type="NCBI Taxonomy" id="544910"/>
    <lineage>
        <taxon>Bacteria</taxon>
        <taxon>Pseudomonadati</taxon>
        <taxon>Pseudomonadota</taxon>
        <taxon>Betaproteobacteria</taxon>
        <taxon>Burkholderiales</taxon>
        <taxon>Oxalobacteraceae</taxon>
        <taxon>Telluria group</taxon>
        <taxon>Massilia</taxon>
    </lineage>
</organism>
<dbReference type="InterPro" id="IPR018769">
    <property type="entry name" value="VgrG2_DUF2345"/>
</dbReference>
<feature type="domain" description="Putative type VI secretion system Rhs element associated Vgr" evidence="4">
    <location>
        <begin position="618"/>
        <end position="724"/>
    </location>
</feature>
<dbReference type="Pfam" id="PF10106">
    <property type="entry name" value="DUF2345"/>
    <property type="match status" value="1"/>
</dbReference>
<dbReference type="EMBL" id="JBHSMU010000003">
    <property type="protein sequence ID" value="MFC5458397.1"/>
    <property type="molecule type" value="Genomic_DNA"/>
</dbReference>
<evidence type="ECO:0000259" key="2">
    <source>
        <dbReference type="Pfam" id="PF04717"/>
    </source>
</evidence>
<evidence type="ECO:0000259" key="4">
    <source>
        <dbReference type="Pfam" id="PF13296"/>
    </source>
</evidence>
<dbReference type="SUPFAM" id="SSF69279">
    <property type="entry name" value="Phage tail proteins"/>
    <property type="match status" value="2"/>
</dbReference>
<dbReference type="InterPro" id="IPR017847">
    <property type="entry name" value="T6SS_RhsGE_Vgr_subset"/>
</dbReference>
<dbReference type="NCBIfam" id="TIGR03361">
    <property type="entry name" value="VI_Rhs_Vgr"/>
    <property type="match status" value="1"/>
</dbReference>
<name>A0ABW0KZY1_9BURK</name>
<dbReference type="InterPro" id="IPR006531">
    <property type="entry name" value="Gp5/Vgr_OB"/>
</dbReference>
<dbReference type="InterPro" id="IPR006533">
    <property type="entry name" value="T6SS_Vgr_RhsGE"/>
</dbReference>
<evidence type="ECO:0000256" key="1">
    <source>
        <dbReference type="ARBA" id="ARBA00005558"/>
    </source>
</evidence>
<comment type="similarity">
    <text evidence="1">Belongs to the VgrG protein family.</text>
</comment>
<dbReference type="NCBIfam" id="TIGR01646">
    <property type="entry name" value="vgr_GE"/>
    <property type="match status" value="1"/>
</dbReference>
<dbReference type="InterPro" id="IPR028244">
    <property type="entry name" value="T6SS_Rhs_Vgr_dom"/>
</dbReference>
<sequence>MHLRSIIAPHVELVSRPRERWMSEYCNVAGLLGAFSRFTQHTRLIRLTTPLGEDLLVECVRGEEAISGGYSFRIDALCLDAHLPLKILVGQPALLQLLTATSIDQRRPFHGYITAAEMTGANGGFARYVLTLEPWSAFLSLGRDSRVFQDMTVVDILDAVFKRYAGQGRLAPQWRFELADQSVYPRRSVTTQYQESDLAFARRLMCEEGLFYFFEHSGDPDSPSLGGHTMVIADHNGAFEPNVQAAVAFTRPGAVMRADSIDRWRTEYRVRTSAIEVGSWDYRTVRQRQVAAAGINANANGNAPQLTSRDTPGIYAWQGRVQGERIATNQIEALEASSQVHVAAGTVRSFAPGTTFTLHGHARFDEADRDDGRTFAIVRAVHLMHNNLGADMLGAVSELLGQGSIAQAAAGEPEMTPARDTGGERPLYRNRVDAILARVPYRSSGSDEHGRILHPRPTVRGQQTAIVVGPPGATIHTDRDHRVKVQFHWQRGAASHSRLSHPFPDGHTGAPGNDAAGTWVRVATPVAGANWGSNMVPRVGQEVLVDFLEGDIDRPVVIGSLYNGRGQLDAQHNQHAHGACAATGNAPPWFPGEGGGHAHPAVLSGIKTQAMGDSQSGAGAYSQLVFDDNAGQSRIALQHHAKSHDGAAELNLGHLRHQSDNARLDPAGFGAELKTADSAAIRAGQGLLLSSDARSGASGSQLDSREAVSQIEESGQLQVDIATQAQKHNALLKDEPSPAELVALKQMGHSVEVVASTDSGGGQGQVTAYSEPHLQLSSPAGIVAATPADAVLSAELSGSIVAGQDINFAAQGNAFTAVVAGISLFTYGKAGSKSKPNQELGIKLHAASGKVSSQSQSGTTSLGADKAVTVASVNKTLAISATKKHVLLTAQGAYIKLEGGNIEVHAPGKVEFKASKKELAGPVSVPSTDIAMKVPELNMKRDLEIEYVDADGNVLADEPIEFYFSDGLQKKVSLDGDGKATLKNVPMGQFRSKQPRRK</sequence>
<dbReference type="InterPro" id="IPR037026">
    <property type="entry name" value="Vgr_OB-fold_dom_sf"/>
</dbReference>
<gene>
    <name evidence="5" type="ORF">ACFPN5_01075</name>
</gene>
<keyword evidence="6" id="KW-1185">Reference proteome</keyword>
<proteinExistence type="inferred from homology"/>
<dbReference type="Gene3D" id="4.10.220.110">
    <property type="match status" value="1"/>
</dbReference>
<dbReference type="Gene3D" id="2.30.110.50">
    <property type="match status" value="1"/>
</dbReference>